<dbReference type="Pfam" id="PF00890">
    <property type="entry name" value="FAD_binding_2"/>
    <property type="match status" value="1"/>
</dbReference>
<dbReference type="Gene3D" id="3.90.700.10">
    <property type="entry name" value="Succinate dehydrogenase/fumarate reductase flavoprotein, catalytic domain"/>
    <property type="match status" value="1"/>
</dbReference>
<dbReference type="GO" id="GO:0016491">
    <property type="term" value="F:oxidoreductase activity"/>
    <property type="evidence" value="ECO:0007669"/>
    <property type="project" value="UniProtKB-KW"/>
</dbReference>
<reference evidence="6 7" key="1">
    <citation type="journal article" date="2014" name="Antonie Van Leeuwenhoek">
        <title>Hyphomonas beringensis sp. nov. and Hyphomonas chukchiensis sp. nov., isolated from surface seawater of the Bering Sea and Chukchi Sea.</title>
        <authorList>
            <person name="Li C."/>
            <person name="Lai Q."/>
            <person name="Li G."/>
            <person name="Dong C."/>
            <person name="Wang J."/>
            <person name="Liao Y."/>
            <person name="Shao Z."/>
        </authorList>
    </citation>
    <scope>NUCLEOTIDE SEQUENCE [LARGE SCALE GENOMIC DNA]</scope>
    <source>
        <strain evidence="6 7">MHS-2</strain>
    </source>
</reference>
<evidence type="ECO:0000313" key="7">
    <source>
        <dbReference type="Proteomes" id="UP000025171"/>
    </source>
</evidence>
<dbReference type="PATRIC" id="fig|1280950.3.peg.3000"/>
<protein>
    <submittedName>
        <fullName evidence="6">Fumarate reductase flavoprotein subunit</fullName>
    </submittedName>
</protein>
<dbReference type="EMBL" id="ARYK01000008">
    <property type="protein sequence ID" value="KCZ89524.1"/>
    <property type="molecule type" value="Genomic_DNA"/>
</dbReference>
<name>A0A059FFZ3_9PROT</name>
<dbReference type="InterPro" id="IPR050315">
    <property type="entry name" value="FAD-oxidoreductase_2"/>
</dbReference>
<organism evidence="6 7">
    <name type="scientific">Hyphomonas johnsonii MHS-2</name>
    <dbReference type="NCBI Taxonomy" id="1280950"/>
    <lineage>
        <taxon>Bacteria</taxon>
        <taxon>Pseudomonadati</taxon>
        <taxon>Pseudomonadota</taxon>
        <taxon>Alphaproteobacteria</taxon>
        <taxon>Hyphomonadales</taxon>
        <taxon>Hyphomonadaceae</taxon>
        <taxon>Hyphomonas</taxon>
    </lineage>
</organism>
<dbReference type="eggNOG" id="COG1053">
    <property type="taxonomic scope" value="Bacteria"/>
</dbReference>
<dbReference type="Proteomes" id="UP000025171">
    <property type="component" value="Unassembled WGS sequence"/>
</dbReference>
<comment type="caution">
    <text evidence="6">The sequence shown here is derived from an EMBL/GenBank/DDBJ whole genome shotgun (WGS) entry which is preliminary data.</text>
</comment>
<evidence type="ECO:0000313" key="6">
    <source>
        <dbReference type="EMBL" id="KCZ89524.1"/>
    </source>
</evidence>
<evidence type="ECO:0000256" key="2">
    <source>
        <dbReference type="ARBA" id="ARBA00022630"/>
    </source>
</evidence>
<dbReference type="SUPFAM" id="SSF56425">
    <property type="entry name" value="Succinate dehydrogenase/fumarate reductase flavoprotein, catalytic domain"/>
    <property type="match status" value="1"/>
</dbReference>
<dbReference type="PANTHER" id="PTHR43400:SF10">
    <property type="entry name" value="3-OXOSTEROID 1-DEHYDROGENASE"/>
    <property type="match status" value="1"/>
</dbReference>
<dbReference type="InterPro" id="IPR027477">
    <property type="entry name" value="Succ_DH/fumarate_Rdtase_cat_sf"/>
</dbReference>
<dbReference type="InterPro" id="IPR036188">
    <property type="entry name" value="FAD/NAD-bd_sf"/>
</dbReference>
<dbReference type="GO" id="GO:0008202">
    <property type="term" value="P:steroid metabolic process"/>
    <property type="evidence" value="ECO:0007669"/>
    <property type="project" value="UniProtKB-ARBA"/>
</dbReference>
<gene>
    <name evidence="6" type="ORF">HJO_14942</name>
</gene>
<keyword evidence="3" id="KW-0274">FAD</keyword>
<accession>A0A059FFZ3</accession>
<evidence type="ECO:0000256" key="3">
    <source>
        <dbReference type="ARBA" id="ARBA00022827"/>
    </source>
</evidence>
<dbReference type="STRING" id="1280950.HJO_14942"/>
<evidence type="ECO:0000259" key="5">
    <source>
        <dbReference type="Pfam" id="PF00890"/>
    </source>
</evidence>
<evidence type="ECO:0000256" key="1">
    <source>
        <dbReference type="ARBA" id="ARBA00001974"/>
    </source>
</evidence>
<dbReference type="AlphaFoldDB" id="A0A059FFZ3"/>
<feature type="domain" description="FAD-dependent oxidoreductase 2 FAD-binding" evidence="5">
    <location>
        <begin position="3"/>
        <end position="421"/>
    </location>
</feature>
<sequence>MPVVVIGAGACGLCAALAAHDSGADVLVLEQDKTPLGTTAMSTGLIPAAGTPEQRDAGIEDSPEIFARDILAKHGGQTDASVVDVLAATSAETIRWLRDSHALPLSLVEGFTYPGHSHRRMYGTPNRSGTELMAGLQRAVVEAGIDILTQAKVISLICDATRTVRGVRIMRPGGTIEEIGCDALVLASSGFAGSREMVAHFIPAMATAVIHSHPGNQGDAIKWGEALGASLADMGAYQGHGGLAVDHGVPILWPLIMEGGIQVNRLGRRFSDESKGYSEQAETILSQPDGVAWSIFDQTLYDMMLQFTDFSDAVSAGAIKSAGTPEQLAEVLGLPAGALVATLLEDQDLKSGRLEDEFGRDFRGRHVLRAPYYAAKVTGALFHTQGGLCVDSDARVLDTTGCPFPNLFAGGGAARGISGGGSSGYIAGNGLLTATSLGKIAGRAAARHVAEGV</sequence>
<keyword evidence="4" id="KW-0560">Oxidoreductase</keyword>
<keyword evidence="2" id="KW-0285">Flavoprotein</keyword>
<dbReference type="SUPFAM" id="SSF51905">
    <property type="entry name" value="FAD/NAD(P)-binding domain"/>
    <property type="match status" value="1"/>
</dbReference>
<evidence type="ECO:0000256" key="4">
    <source>
        <dbReference type="ARBA" id="ARBA00023002"/>
    </source>
</evidence>
<dbReference type="PANTHER" id="PTHR43400">
    <property type="entry name" value="FUMARATE REDUCTASE"/>
    <property type="match status" value="1"/>
</dbReference>
<comment type="cofactor">
    <cofactor evidence="1">
        <name>FAD</name>
        <dbReference type="ChEBI" id="CHEBI:57692"/>
    </cofactor>
</comment>
<proteinExistence type="predicted"/>
<dbReference type="InterPro" id="IPR003953">
    <property type="entry name" value="FAD-dep_OxRdtase_2_FAD-bd"/>
</dbReference>
<keyword evidence="7" id="KW-1185">Reference proteome</keyword>
<dbReference type="Gene3D" id="3.50.50.60">
    <property type="entry name" value="FAD/NAD(P)-binding domain"/>
    <property type="match status" value="1"/>
</dbReference>